<feature type="domain" description="Post-transcriptional regulator MKT1 C-terminal" evidence="1">
    <location>
        <begin position="285"/>
        <end position="508"/>
    </location>
</feature>
<protein>
    <submittedName>
        <fullName evidence="3">10991_t:CDS:1</fullName>
    </submittedName>
</protein>
<dbReference type="InterPro" id="IPR022039">
    <property type="entry name" value="MKT1_C"/>
</dbReference>
<dbReference type="Proteomes" id="UP000789405">
    <property type="component" value="Unassembled WGS sequence"/>
</dbReference>
<name>A0A9N9HXU9_9GLOM</name>
<dbReference type="Pfam" id="PF12247">
    <property type="entry name" value="MKT1_N"/>
    <property type="match status" value="1"/>
</dbReference>
<dbReference type="InterPro" id="IPR037314">
    <property type="entry name" value="MKT1_H3TH"/>
</dbReference>
<gene>
    <name evidence="3" type="ORF">DERYTH_LOCUS13630</name>
</gene>
<dbReference type="EMBL" id="CAJVPY010009701">
    <property type="protein sequence ID" value="CAG8711550.1"/>
    <property type="molecule type" value="Genomic_DNA"/>
</dbReference>
<comment type="caution">
    <text evidence="3">The sequence shown here is derived from an EMBL/GenBank/DDBJ whole genome shotgun (WGS) entry which is preliminary data.</text>
</comment>
<keyword evidence="4" id="KW-1185">Reference proteome</keyword>
<proteinExistence type="predicted"/>
<evidence type="ECO:0000259" key="2">
    <source>
        <dbReference type="Pfam" id="PF12247"/>
    </source>
</evidence>
<dbReference type="CDD" id="cd09902">
    <property type="entry name" value="H3TH_MKT1"/>
    <property type="match status" value="1"/>
</dbReference>
<sequence length="512" mass="58327">KCTYSWLSKKSILADLQLTDDQFLDVCILAGFEYCGTFPPLNSEFSGFSFKGVHDLIKQYRNGFNAVQGYADHAGVQKTNYIETFCRTRCAIKFHMVLTDEGKVEPLNAETSPSDIHDVIGYRLPDEVYFYLSRGLMSPQVINTLISGVLIENPPLCNGETQEYKQFLKQILDLRTQAMGLLTQPLHQFYQSRRVVSVYWFESGNEHPLNHNVAPSVHETLNTWNVLERGLEEEKKAQKTSVIDITFCLRATATEEQAAKTIMPKNNDKPIDSKDEIIGNVLWKLLELREFLTHAQHTHTDWGVAFKKALNSAKSTESHHEQLFSALELIRFGYLHEEEKRHILLISRTLSLVPVKHKSAPWSGPLCREMLVFNSFVKALNRSLRNLCEMLTLSMFLNGDCEKDRQDYLDIALSLPFLYDANCGLGIIVKTYLENTVTLSKENDKNIKSDSLKKIEEIFTACTNVKTDLENGFTFWDEVLVAIKSLKTSGVISSDISSQFLNANNWLSSRRP</sequence>
<feature type="non-terminal residue" evidence="3">
    <location>
        <position position="512"/>
    </location>
</feature>
<organism evidence="3 4">
    <name type="scientific">Dentiscutata erythropus</name>
    <dbReference type="NCBI Taxonomy" id="1348616"/>
    <lineage>
        <taxon>Eukaryota</taxon>
        <taxon>Fungi</taxon>
        <taxon>Fungi incertae sedis</taxon>
        <taxon>Mucoromycota</taxon>
        <taxon>Glomeromycotina</taxon>
        <taxon>Glomeromycetes</taxon>
        <taxon>Diversisporales</taxon>
        <taxon>Gigasporaceae</taxon>
        <taxon>Dentiscutata</taxon>
    </lineage>
</organism>
<evidence type="ECO:0000313" key="3">
    <source>
        <dbReference type="EMBL" id="CAG8711550.1"/>
    </source>
</evidence>
<evidence type="ECO:0000259" key="1">
    <source>
        <dbReference type="Pfam" id="PF12246"/>
    </source>
</evidence>
<dbReference type="Pfam" id="PF12246">
    <property type="entry name" value="MKT1_C"/>
    <property type="match status" value="1"/>
</dbReference>
<dbReference type="InterPro" id="IPR022040">
    <property type="entry name" value="MKT1_N"/>
</dbReference>
<dbReference type="AlphaFoldDB" id="A0A9N9HXU9"/>
<dbReference type="OrthoDB" id="17262at2759"/>
<reference evidence="3" key="1">
    <citation type="submission" date="2021-06" db="EMBL/GenBank/DDBJ databases">
        <authorList>
            <person name="Kallberg Y."/>
            <person name="Tangrot J."/>
            <person name="Rosling A."/>
        </authorList>
    </citation>
    <scope>NUCLEOTIDE SEQUENCE</scope>
    <source>
        <strain evidence="3">MA453B</strain>
    </source>
</reference>
<feature type="domain" description="Post-transcriptional regulator MKT1 N-terminal" evidence="2">
    <location>
        <begin position="113"/>
        <end position="201"/>
    </location>
</feature>
<evidence type="ECO:0000313" key="4">
    <source>
        <dbReference type="Proteomes" id="UP000789405"/>
    </source>
</evidence>
<accession>A0A9N9HXU9</accession>